<dbReference type="KEGG" id="gti:FXF46_09620"/>
<protein>
    <submittedName>
        <fullName evidence="2">DUF2075 domain-containing protein</fullName>
    </submittedName>
</protein>
<dbReference type="AlphaFoldDB" id="A0AAP9ESJ0"/>
<proteinExistence type="predicted"/>
<feature type="domain" description="Schlafen group 3-like DNA/RNA helicase" evidence="1">
    <location>
        <begin position="242"/>
        <end position="628"/>
    </location>
</feature>
<evidence type="ECO:0000259" key="1">
    <source>
        <dbReference type="Pfam" id="PF09848"/>
    </source>
</evidence>
<reference evidence="2 3" key="1">
    <citation type="submission" date="2019-08" db="EMBL/GenBank/DDBJ databases">
        <title>Gluconobacter frateurii HD924 genome.</title>
        <authorList>
            <person name="Liu Y."/>
            <person name="Zhang P."/>
        </authorList>
    </citation>
    <scope>NUCLEOTIDE SEQUENCE [LARGE SCALE GENOMIC DNA]</scope>
    <source>
        <strain evidence="2 3">HD924</strain>
    </source>
</reference>
<evidence type="ECO:0000313" key="3">
    <source>
        <dbReference type="Proteomes" id="UP000323560"/>
    </source>
</evidence>
<dbReference type="Gene3D" id="3.40.50.300">
    <property type="entry name" value="P-loop containing nucleotide triphosphate hydrolases"/>
    <property type="match status" value="1"/>
</dbReference>
<name>A0AAP9ESJ0_GLUTH</name>
<dbReference type="InterPro" id="IPR027417">
    <property type="entry name" value="P-loop_NTPase"/>
</dbReference>
<organism evidence="2 3">
    <name type="scientific">Gluconobacter thailandicus</name>
    <dbReference type="NCBI Taxonomy" id="257438"/>
    <lineage>
        <taxon>Bacteria</taxon>
        <taxon>Pseudomonadati</taxon>
        <taxon>Pseudomonadota</taxon>
        <taxon>Alphaproteobacteria</taxon>
        <taxon>Acetobacterales</taxon>
        <taxon>Acetobacteraceae</taxon>
        <taxon>Gluconobacter</taxon>
    </lineage>
</organism>
<dbReference type="Proteomes" id="UP000323560">
    <property type="component" value="Chromosome"/>
</dbReference>
<dbReference type="SUPFAM" id="SSF52540">
    <property type="entry name" value="P-loop containing nucleoside triphosphate hydrolases"/>
    <property type="match status" value="1"/>
</dbReference>
<dbReference type="EMBL" id="CP043043">
    <property type="protein sequence ID" value="QEH96520.1"/>
    <property type="molecule type" value="Genomic_DNA"/>
</dbReference>
<dbReference type="Pfam" id="PF09848">
    <property type="entry name" value="SLFN-g3_helicase"/>
    <property type="match status" value="1"/>
</dbReference>
<sequence>MGAWWSGPVATFLNTDPDRIGERLAHEAGRRRFSSEPQQLRAWATQLDLLRTTLTALPQTAGWQILFEFPIPRLGGRIDTVLISPDATFVLEFKVGASHFDAAALAQTEGYALDLQDFHAGSRYHPIIPILIATEAAQPAQTSPLLLGSGVTPVLKCNATNLTALLSDLVRQTQYSITPMRPNEWEQAPYNPVPSIVEAARLIYSTHSVADIHTARADATNLTLTSDRITELLENARRQRRKTIIFVSGIPGAGKTLCGLKAAFGTAEQDNSATFLTGNPTLVHVLREALTRDAVAQGQKRAAVEQRMESTIQSLTKFRDYYVGRTAECPPERIMVIDEAQRSWNADQAIRKSAQRPVRLKQSEPAHLLDIMHRHDGFAAIICLIGQGQEIHDGEGGMACWGDALASRAEWQIHASPDVVSSTLGLTTLPPSLPVQKDPCLHLTVPMRSLRDIATPTWVNAVLDGNASLARSIAENTSLPFRLTRSLPELRNALRERSRLTYRCGLIASSQAKRLRAEGLGAELAHMDSNAVAQWFLNRWVPDKDVRASDALETVATQFAIQGLELDFVGLCWDGDFIRTGYPQRWQSRRFSGTTWQTVKSAEKALWSLNTYRVLLTRARYETIIWVPEGNPDDPTRCPDTLNGIADFLLACGVEPLKHAETLPMVENCLLDV</sequence>
<gene>
    <name evidence="2" type="ORF">FXF46_09620</name>
</gene>
<accession>A0AAP9ESJ0</accession>
<evidence type="ECO:0000313" key="2">
    <source>
        <dbReference type="EMBL" id="QEH96520.1"/>
    </source>
</evidence>
<dbReference type="InterPro" id="IPR018647">
    <property type="entry name" value="SLFN_3-like_DNA/RNA_helicase"/>
</dbReference>
<dbReference type="RefSeq" id="WP_148620410.1">
    <property type="nucleotide sequence ID" value="NZ_CP043043.1"/>
</dbReference>